<proteinExistence type="predicted"/>
<keyword evidence="2" id="KW-0378">Hydrolase</keyword>
<evidence type="ECO:0000313" key="3">
    <source>
        <dbReference type="Proteomes" id="UP000679307"/>
    </source>
</evidence>
<dbReference type="GO" id="GO:0004427">
    <property type="term" value="F:inorganic diphosphate phosphatase activity"/>
    <property type="evidence" value="ECO:0007669"/>
    <property type="project" value="UniProtKB-EC"/>
</dbReference>
<dbReference type="Pfam" id="PF03819">
    <property type="entry name" value="MazG"/>
    <property type="match status" value="1"/>
</dbReference>
<evidence type="ECO:0000259" key="1">
    <source>
        <dbReference type="Pfam" id="PF03819"/>
    </source>
</evidence>
<protein>
    <submittedName>
        <fullName evidence="2">Nucleoside triphosphate pyrophosphohydrolase/pyrophosphatase MazG</fullName>
        <ecNumber evidence="2">3.6.1.1</ecNumber>
    </submittedName>
</protein>
<dbReference type="PANTHER" id="PTHR30522">
    <property type="entry name" value="NUCLEOSIDE TRIPHOSPHATE PYROPHOSPHOHYDROLASE"/>
    <property type="match status" value="1"/>
</dbReference>
<gene>
    <name evidence="2" type="primary">mazG</name>
    <name evidence="2" type="ORF">ENKNEFLB_03790</name>
</gene>
<accession>A0ABX8ELL2</accession>
<dbReference type="InterPro" id="IPR048015">
    <property type="entry name" value="NTP-PPase_MazG-like_N"/>
</dbReference>
<sequence length="212" mass="22549">MDPVPDPVPDPVGEFADVVRVLQAQCPWKAAQTHRSLVRHLLEEAHETVEAIETGTPADLREELGDLLMQVFLHTAIAEQAGDFTLDDVAREVTAKMVRRNPHVFGPDAGAAAGSLTPAEVNEVWEAAKAREKAHRTALADGIAPTLPALLTADKVLDRMGRAGTDPALASVGDEDAGVGERLLALVAEARVSGTDPEQALRAAVRRRLTPG</sequence>
<organism evidence="2 3">
    <name type="scientific">Nocardioides aquaticus</name>
    <dbReference type="NCBI Taxonomy" id="160826"/>
    <lineage>
        <taxon>Bacteria</taxon>
        <taxon>Bacillati</taxon>
        <taxon>Actinomycetota</taxon>
        <taxon>Actinomycetes</taxon>
        <taxon>Propionibacteriales</taxon>
        <taxon>Nocardioidaceae</taxon>
        <taxon>Nocardioides</taxon>
    </lineage>
</organism>
<keyword evidence="3" id="KW-1185">Reference proteome</keyword>
<evidence type="ECO:0000313" key="2">
    <source>
        <dbReference type="EMBL" id="QVT81381.1"/>
    </source>
</evidence>
<dbReference type="EMBL" id="CP075371">
    <property type="protein sequence ID" value="QVT81381.1"/>
    <property type="molecule type" value="Genomic_DNA"/>
</dbReference>
<dbReference type="CDD" id="cd11528">
    <property type="entry name" value="NTP-PPase_MazG_Nterm"/>
    <property type="match status" value="1"/>
</dbReference>
<feature type="domain" description="NTP pyrophosphohydrolase MazG-like" evidence="1">
    <location>
        <begin position="32"/>
        <end position="105"/>
    </location>
</feature>
<dbReference type="Proteomes" id="UP000679307">
    <property type="component" value="Chromosome"/>
</dbReference>
<dbReference type="InterPro" id="IPR011551">
    <property type="entry name" value="NTP_PyrPHydrolase_MazG"/>
</dbReference>
<dbReference type="EC" id="3.6.1.1" evidence="2"/>
<dbReference type="InterPro" id="IPR004518">
    <property type="entry name" value="MazG-like_dom"/>
</dbReference>
<reference evidence="2 3" key="1">
    <citation type="submission" date="2021-05" db="EMBL/GenBank/DDBJ databases">
        <title>Complete genome of Nocardioides aquaticus KCTC 9944T isolated from meromictic and hypersaline Ekho Lake, Antarctica.</title>
        <authorList>
            <person name="Hwang K."/>
            <person name="Kim K.M."/>
            <person name="Choe H."/>
        </authorList>
    </citation>
    <scope>NUCLEOTIDE SEQUENCE [LARGE SCALE GENOMIC DNA]</scope>
    <source>
        <strain evidence="2 3">KCTC 9944</strain>
    </source>
</reference>
<name>A0ABX8ELL2_9ACTN</name>
<dbReference type="PANTHER" id="PTHR30522:SF0">
    <property type="entry name" value="NUCLEOSIDE TRIPHOSPHATE PYROPHOSPHOHYDROLASE"/>
    <property type="match status" value="1"/>
</dbReference>